<dbReference type="InterPro" id="IPR002048">
    <property type="entry name" value="EF_hand_dom"/>
</dbReference>
<dbReference type="Gene3D" id="1.10.238.10">
    <property type="entry name" value="EF-hand"/>
    <property type="match status" value="1"/>
</dbReference>
<accession>A0A8K0A7Y6</accession>
<keyword evidence="3" id="KW-1185">Reference proteome</keyword>
<dbReference type="EMBL" id="OV696692">
    <property type="protein sequence ID" value="CAH1270691.1"/>
    <property type="molecule type" value="Genomic_DNA"/>
</dbReference>
<sequence>MLLKRLFTRAVAGEVGLLELLRGEQEDTAPEENAMAARWFGDHDKDQDMTLSKEEALELLKEMGKVDIDNLPADWFSYIDTNDNELIDPEEFDEDSAKTME</sequence>
<evidence type="ECO:0000313" key="2">
    <source>
        <dbReference type="EMBL" id="CAH1270691.1"/>
    </source>
</evidence>
<gene>
    <name evidence="2" type="primary">Hypp4386</name>
    <name evidence="2" type="ORF">BLAG_LOCUS22900</name>
</gene>
<evidence type="ECO:0000259" key="1">
    <source>
        <dbReference type="PROSITE" id="PS50222"/>
    </source>
</evidence>
<feature type="domain" description="EF-hand" evidence="1">
    <location>
        <begin position="31"/>
        <end position="66"/>
    </location>
</feature>
<proteinExistence type="predicted"/>
<protein>
    <submittedName>
        <fullName evidence="2">Hypp4386 protein</fullName>
    </submittedName>
</protein>
<dbReference type="OrthoDB" id="10179000at2759"/>
<evidence type="ECO:0000313" key="3">
    <source>
        <dbReference type="Proteomes" id="UP000838412"/>
    </source>
</evidence>
<organism evidence="2 3">
    <name type="scientific">Branchiostoma lanceolatum</name>
    <name type="common">Common lancelet</name>
    <name type="synonym">Amphioxus lanceolatum</name>
    <dbReference type="NCBI Taxonomy" id="7740"/>
    <lineage>
        <taxon>Eukaryota</taxon>
        <taxon>Metazoa</taxon>
        <taxon>Chordata</taxon>
        <taxon>Cephalochordata</taxon>
        <taxon>Leptocardii</taxon>
        <taxon>Amphioxiformes</taxon>
        <taxon>Branchiostomatidae</taxon>
        <taxon>Branchiostoma</taxon>
    </lineage>
</organism>
<dbReference type="AlphaFoldDB" id="A0A8K0A7Y6"/>
<name>A0A8K0A7Y6_BRALA</name>
<dbReference type="PROSITE" id="PS50222">
    <property type="entry name" value="EF_HAND_2"/>
    <property type="match status" value="1"/>
</dbReference>
<reference evidence="2" key="1">
    <citation type="submission" date="2022-01" db="EMBL/GenBank/DDBJ databases">
        <authorList>
            <person name="Braso-Vives M."/>
        </authorList>
    </citation>
    <scope>NUCLEOTIDE SEQUENCE</scope>
</reference>
<dbReference type="InterPro" id="IPR011992">
    <property type="entry name" value="EF-hand-dom_pair"/>
</dbReference>
<dbReference type="GO" id="GO:0005509">
    <property type="term" value="F:calcium ion binding"/>
    <property type="evidence" value="ECO:0007669"/>
    <property type="project" value="InterPro"/>
</dbReference>
<dbReference type="SUPFAM" id="SSF47473">
    <property type="entry name" value="EF-hand"/>
    <property type="match status" value="1"/>
</dbReference>
<dbReference type="Proteomes" id="UP000838412">
    <property type="component" value="Chromosome 7"/>
</dbReference>